<feature type="region of interest" description="Disordered" evidence="1">
    <location>
        <begin position="1"/>
        <end position="39"/>
    </location>
</feature>
<keyword evidence="3" id="KW-1185">Reference proteome</keyword>
<feature type="compositionally biased region" description="Polar residues" evidence="1">
    <location>
        <begin position="23"/>
        <end position="39"/>
    </location>
</feature>
<proteinExistence type="predicted"/>
<dbReference type="AlphaFoldDB" id="A0A0B7NJX3"/>
<name>A0A0B7NJX3_9FUNG</name>
<protein>
    <submittedName>
        <fullName evidence="2">Uncharacterized protein</fullName>
    </submittedName>
</protein>
<evidence type="ECO:0000313" key="3">
    <source>
        <dbReference type="Proteomes" id="UP000054107"/>
    </source>
</evidence>
<dbReference type="EMBL" id="LN732612">
    <property type="protein sequence ID" value="CEP15657.1"/>
    <property type="molecule type" value="Genomic_DNA"/>
</dbReference>
<organism evidence="2 3">
    <name type="scientific">Parasitella parasitica</name>
    <dbReference type="NCBI Taxonomy" id="35722"/>
    <lineage>
        <taxon>Eukaryota</taxon>
        <taxon>Fungi</taxon>
        <taxon>Fungi incertae sedis</taxon>
        <taxon>Mucoromycota</taxon>
        <taxon>Mucoromycotina</taxon>
        <taxon>Mucoromycetes</taxon>
        <taxon>Mucorales</taxon>
        <taxon>Mucorineae</taxon>
        <taxon>Mucoraceae</taxon>
        <taxon>Parasitella</taxon>
    </lineage>
</organism>
<gene>
    <name evidence="2" type="primary">PARPA_09896.1 scaffold 39137</name>
</gene>
<dbReference type="Proteomes" id="UP000054107">
    <property type="component" value="Unassembled WGS sequence"/>
</dbReference>
<sequence>MDKRPRDDKPHDEEEHFRAKQAKTISSSGNKPLGATNPTQLQSAVAQLNQVNYEASQHVSSALGVSDKFGNIGESSSIRAELRNKIEAKYGFFGIQCSYSQNVGSFEAEGHTRTI</sequence>
<accession>A0A0B7NJX3</accession>
<feature type="compositionally biased region" description="Basic and acidic residues" evidence="1">
    <location>
        <begin position="1"/>
        <end position="18"/>
    </location>
</feature>
<evidence type="ECO:0000313" key="2">
    <source>
        <dbReference type="EMBL" id="CEP15657.1"/>
    </source>
</evidence>
<evidence type="ECO:0000256" key="1">
    <source>
        <dbReference type="SAM" id="MobiDB-lite"/>
    </source>
</evidence>
<reference evidence="2 3" key="1">
    <citation type="submission" date="2014-09" db="EMBL/GenBank/DDBJ databases">
        <authorList>
            <person name="Ellenberger Sabrina"/>
        </authorList>
    </citation>
    <scope>NUCLEOTIDE SEQUENCE [LARGE SCALE GENOMIC DNA]</scope>
    <source>
        <strain evidence="2 3">CBS 412.66</strain>
    </source>
</reference>